<accession>A0A1J4P4R3</accession>
<feature type="compositionally biased region" description="Polar residues" evidence="1">
    <location>
        <begin position="88"/>
        <end position="99"/>
    </location>
</feature>
<feature type="region of interest" description="Disordered" evidence="1">
    <location>
        <begin position="87"/>
        <end position="153"/>
    </location>
</feature>
<feature type="compositionally biased region" description="Low complexity" evidence="1">
    <location>
        <begin position="288"/>
        <end position="298"/>
    </location>
</feature>
<evidence type="ECO:0000313" key="4">
    <source>
        <dbReference type="Proteomes" id="UP000034196"/>
    </source>
</evidence>
<feature type="region of interest" description="Disordered" evidence="1">
    <location>
        <begin position="259"/>
        <end position="307"/>
    </location>
</feature>
<keyword evidence="2" id="KW-0812">Transmembrane</keyword>
<organism evidence="3 4">
    <name type="scientific">Streptomyces mangrovisoli</name>
    <dbReference type="NCBI Taxonomy" id="1428628"/>
    <lineage>
        <taxon>Bacteria</taxon>
        <taxon>Bacillati</taxon>
        <taxon>Actinomycetota</taxon>
        <taxon>Actinomycetes</taxon>
        <taxon>Kitasatosporales</taxon>
        <taxon>Streptomycetaceae</taxon>
        <taxon>Streptomyces</taxon>
    </lineage>
</organism>
<evidence type="ECO:0000313" key="3">
    <source>
        <dbReference type="EMBL" id="OIJ69735.1"/>
    </source>
</evidence>
<dbReference type="AlphaFoldDB" id="A0A1J4P4R3"/>
<evidence type="ECO:0000256" key="1">
    <source>
        <dbReference type="SAM" id="MobiDB-lite"/>
    </source>
</evidence>
<name>A0A1J4P4R3_9ACTN</name>
<sequence>MNHGTDAPGPEGLDADELALRRLLQHAVEDIEPRDGTLEHLRGAVPLRRARKRQAAVGMAAAALFLCTAVPALVHVSNAAGNADPSIAANSSEAQGTTQGKSPSGGEGTSGGSAGGVSAGAGGTGQKSGDKGSGSAGGSGSTGAADPSASTGATAPVCTATQLGSATGTVASPDSAGIVYGSFHVTNVSTASCTVGGQGSVTTLAQGGADATKITVVQHVAGDAATGLPDPSTEVPQLVLLPGAAYEVKFAWVPSAACPSTGTTTGGGTGGSDTGGASADPTPTQDAGVTSSTGGTSTQLVREDGTTDGSVVVSHTTEEGSPTVSATVSGACEGTVYRTGVLAAS</sequence>
<evidence type="ECO:0000256" key="2">
    <source>
        <dbReference type="SAM" id="Phobius"/>
    </source>
</evidence>
<keyword evidence="2" id="KW-0472">Membrane</keyword>
<reference evidence="3" key="1">
    <citation type="submission" date="2016-10" db="EMBL/GenBank/DDBJ databases">
        <title>Genome sequence of Streptomyces mangrovisoli MUSC 149.</title>
        <authorList>
            <person name="Lee L.-H."/>
            <person name="Ser H.-L."/>
        </authorList>
    </citation>
    <scope>NUCLEOTIDE SEQUENCE [LARGE SCALE GENOMIC DNA]</scope>
    <source>
        <strain evidence="3">MUSC 149</strain>
    </source>
</reference>
<gene>
    <name evidence="3" type="ORF">WN71_001930</name>
</gene>
<feature type="compositionally biased region" description="Low complexity" evidence="1">
    <location>
        <begin position="142"/>
        <end position="153"/>
    </location>
</feature>
<evidence type="ECO:0008006" key="5">
    <source>
        <dbReference type="Google" id="ProtNLM"/>
    </source>
</evidence>
<proteinExistence type="predicted"/>
<comment type="caution">
    <text evidence="3">The sequence shown here is derived from an EMBL/GenBank/DDBJ whole genome shotgun (WGS) entry which is preliminary data.</text>
</comment>
<feature type="compositionally biased region" description="Gly residues" evidence="1">
    <location>
        <begin position="103"/>
        <end position="141"/>
    </location>
</feature>
<dbReference type="Proteomes" id="UP000034196">
    <property type="component" value="Unassembled WGS sequence"/>
</dbReference>
<keyword evidence="2" id="KW-1133">Transmembrane helix</keyword>
<protein>
    <recommendedName>
        <fullName evidence="5">DUF4232 domain-containing protein</fullName>
    </recommendedName>
</protein>
<dbReference type="STRING" id="1428628.WN71_001930"/>
<feature type="transmembrane region" description="Helical" evidence="2">
    <location>
        <begin position="55"/>
        <end position="74"/>
    </location>
</feature>
<keyword evidence="4" id="KW-1185">Reference proteome</keyword>
<feature type="compositionally biased region" description="Gly residues" evidence="1">
    <location>
        <begin position="264"/>
        <end position="274"/>
    </location>
</feature>
<dbReference type="EMBL" id="LAVA02000003">
    <property type="protein sequence ID" value="OIJ69735.1"/>
    <property type="molecule type" value="Genomic_DNA"/>
</dbReference>